<gene>
    <name evidence="2" type="ORF">SR900_01635</name>
</gene>
<reference evidence="2 3" key="1">
    <citation type="submission" date="2023-11" db="EMBL/GenBank/DDBJ databases">
        <title>MicrobeMod: A computational toolkit for identifying prokaryotic methylation and restriction-modification with nanopore sequencing.</title>
        <authorList>
            <person name="Crits-Christoph A."/>
            <person name="Kang S.C."/>
            <person name="Lee H."/>
            <person name="Ostrov N."/>
        </authorList>
    </citation>
    <scope>NUCLEOTIDE SEQUENCE [LARGE SCALE GENOMIC DNA]</scope>
    <source>
        <strain evidence="2 3">DSMZ 16071</strain>
    </source>
</reference>
<proteinExistence type="predicted"/>
<keyword evidence="1" id="KW-0812">Transmembrane</keyword>
<evidence type="ECO:0000313" key="2">
    <source>
        <dbReference type="EMBL" id="WQG85597.1"/>
    </source>
</evidence>
<protein>
    <submittedName>
        <fullName evidence="2">Uncharacterized protein</fullName>
    </submittedName>
</protein>
<name>A0ABZ0X4R9_9GAMM</name>
<evidence type="ECO:0000313" key="3">
    <source>
        <dbReference type="Proteomes" id="UP001324185"/>
    </source>
</evidence>
<feature type="transmembrane region" description="Helical" evidence="1">
    <location>
        <begin position="102"/>
        <end position="125"/>
    </location>
</feature>
<keyword evidence="1" id="KW-1133">Transmembrane helix</keyword>
<keyword evidence="1" id="KW-0472">Membrane</keyword>
<dbReference type="RefSeq" id="WP_018623587.1">
    <property type="nucleotide sequence ID" value="NZ_CP140158.1"/>
</dbReference>
<feature type="transmembrane region" description="Helical" evidence="1">
    <location>
        <begin position="60"/>
        <end position="80"/>
    </location>
</feature>
<evidence type="ECO:0000256" key="1">
    <source>
        <dbReference type="SAM" id="Phobius"/>
    </source>
</evidence>
<dbReference type="EMBL" id="CP140158">
    <property type="protein sequence ID" value="WQG85597.1"/>
    <property type="molecule type" value="Genomic_DNA"/>
</dbReference>
<accession>A0ABZ0X4R9</accession>
<sequence>MSVNKISSLKNMDQYKIWDVMSYAWTEIGLESEDYPKYAKKIKQDYPDWEKVNKIIVRDVCASFAVDSFLIFPCMLWMIMPDWCYDEEYLKARMKKWYAKPYWSHFINPIRILGYPISIIFTLGVRRKLKKAYENT</sequence>
<organism evidence="2 3">
    <name type="scientific">Kangiella aquimarina</name>
    <dbReference type="NCBI Taxonomy" id="261965"/>
    <lineage>
        <taxon>Bacteria</taxon>
        <taxon>Pseudomonadati</taxon>
        <taxon>Pseudomonadota</taxon>
        <taxon>Gammaproteobacteria</taxon>
        <taxon>Kangiellales</taxon>
        <taxon>Kangiellaceae</taxon>
        <taxon>Kangiella</taxon>
    </lineage>
</organism>
<dbReference type="Proteomes" id="UP001324185">
    <property type="component" value="Chromosome"/>
</dbReference>
<keyword evidence="3" id="KW-1185">Reference proteome</keyword>